<dbReference type="PROSITE" id="PS50109">
    <property type="entry name" value="HIS_KIN"/>
    <property type="match status" value="1"/>
</dbReference>
<dbReference type="PANTHER" id="PTHR43102">
    <property type="entry name" value="SLR1143 PROTEIN"/>
    <property type="match status" value="1"/>
</dbReference>
<evidence type="ECO:0000256" key="2">
    <source>
        <dbReference type="ARBA" id="ARBA00012438"/>
    </source>
</evidence>
<dbReference type="SMART" id="SM00388">
    <property type="entry name" value="HisKA"/>
    <property type="match status" value="1"/>
</dbReference>
<name>A0A438AE11_9RHOB</name>
<gene>
    <name evidence="5" type="ORF">EKE94_16510</name>
</gene>
<sequence length="414" mass="45477">MIAPMRTYPIPFNEADRLAALRACMARKEKEGAVFDAMAEAARSLLRGGAGLVSLVEEDEQVFTGMVGLDQRATPRNWSFCAHTITTDAPMVVLDTHEDPRFADQYLVRNAPHIRFYAGAPIILASGHRIGSLCVLDWEPREMPAPHEIETLVNLARSAAALFDSPAAAETPQHEADSDLQAEFMALIAHELRTPVAVMYGNARLLETRLPDGLEHRMTRAIRRSCENLTGLINSVINYADASTGELAINTRKMDLPLLLEDIIEAELPVFHANDKDVCLIQSDLEAWVDLDPDHIRIALTNVIENARLHGGSCLTVTVNRDELGHVELRFSDNGQLKDKAAIEKLYQPFRVGENVDTRSVGGLGLGLPLTRKIIELHGGDMGVEAGEFGTSVVLRLPGWRVTEEEPALKLSSG</sequence>
<dbReference type="AlphaFoldDB" id="A0A438AE11"/>
<evidence type="ECO:0000259" key="4">
    <source>
        <dbReference type="PROSITE" id="PS50109"/>
    </source>
</evidence>
<dbReference type="InterPro" id="IPR004358">
    <property type="entry name" value="Sig_transdc_His_kin-like_C"/>
</dbReference>
<dbReference type="PANTHER" id="PTHR43102:SF2">
    <property type="entry name" value="GAF DOMAIN-CONTAINING PROTEIN"/>
    <property type="match status" value="1"/>
</dbReference>
<dbReference type="SUPFAM" id="SSF47384">
    <property type="entry name" value="Homodimeric domain of signal transducing histidine kinase"/>
    <property type="match status" value="1"/>
</dbReference>
<dbReference type="InterPro" id="IPR029016">
    <property type="entry name" value="GAF-like_dom_sf"/>
</dbReference>
<keyword evidence="5" id="KW-0808">Transferase</keyword>
<dbReference type="OrthoDB" id="9795133at2"/>
<dbReference type="InterPro" id="IPR005467">
    <property type="entry name" value="His_kinase_dom"/>
</dbReference>
<keyword evidence="6" id="KW-1185">Reference proteome</keyword>
<dbReference type="CDD" id="cd00075">
    <property type="entry name" value="HATPase"/>
    <property type="match status" value="1"/>
</dbReference>
<evidence type="ECO:0000313" key="5">
    <source>
        <dbReference type="EMBL" id="RVV96940.1"/>
    </source>
</evidence>
<dbReference type="InterPro" id="IPR003661">
    <property type="entry name" value="HisK_dim/P_dom"/>
</dbReference>
<dbReference type="EMBL" id="RQXX01000007">
    <property type="protein sequence ID" value="RVV96940.1"/>
    <property type="molecule type" value="Genomic_DNA"/>
</dbReference>
<dbReference type="SUPFAM" id="SSF55781">
    <property type="entry name" value="GAF domain-like"/>
    <property type="match status" value="1"/>
</dbReference>
<evidence type="ECO:0000313" key="6">
    <source>
        <dbReference type="Proteomes" id="UP000285908"/>
    </source>
</evidence>
<dbReference type="SMART" id="SM00387">
    <property type="entry name" value="HATPase_c"/>
    <property type="match status" value="1"/>
</dbReference>
<reference evidence="5 6" key="1">
    <citation type="submission" date="2018-11" db="EMBL/GenBank/DDBJ databases">
        <title>Mesobaculum littorinae gen. nov., sp. nov., isolated from Littorina scabra that represents a novel genus of the order Rhodobacteraceae.</title>
        <authorList>
            <person name="Li F."/>
        </authorList>
    </citation>
    <scope>NUCLEOTIDE SEQUENCE [LARGE SCALE GENOMIC DNA]</scope>
    <source>
        <strain evidence="5 6">M0103</strain>
    </source>
</reference>
<feature type="domain" description="Histidine kinase" evidence="4">
    <location>
        <begin position="187"/>
        <end position="401"/>
    </location>
</feature>
<dbReference type="Proteomes" id="UP000285908">
    <property type="component" value="Unassembled WGS sequence"/>
</dbReference>
<dbReference type="Pfam" id="PF02518">
    <property type="entry name" value="HATPase_c"/>
    <property type="match status" value="1"/>
</dbReference>
<keyword evidence="3" id="KW-0597">Phosphoprotein</keyword>
<comment type="caution">
    <text evidence="5">The sequence shown here is derived from an EMBL/GenBank/DDBJ whole genome shotgun (WGS) entry which is preliminary data.</text>
</comment>
<accession>A0A438AE11</accession>
<organism evidence="5 6">
    <name type="scientific">Mesobaculum littorinae</name>
    <dbReference type="NCBI Taxonomy" id="2486419"/>
    <lineage>
        <taxon>Bacteria</taxon>
        <taxon>Pseudomonadati</taxon>
        <taxon>Pseudomonadota</taxon>
        <taxon>Alphaproteobacteria</taxon>
        <taxon>Rhodobacterales</taxon>
        <taxon>Roseobacteraceae</taxon>
        <taxon>Mesobaculum</taxon>
    </lineage>
</organism>
<keyword evidence="5" id="KW-0418">Kinase</keyword>
<dbReference type="Gene3D" id="1.10.287.130">
    <property type="match status" value="1"/>
</dbReference>
<evidence type="ECO:0000256" key="3">
    <source>
        <dbReference type="ARBA" id="ARBA00022553"/>
    </source>
</evidence>
<dbReference type="Gene3D" id="3.30.450.40">
    <property type="match status" value="1"/>
</dbReference>
<dbReference type="PRINTS" id="PR00344">
    <property type="entry name" value="BCTRLSENSOR"/>
</dbReference>
<dbReference type="InterPro" id="IPR036890">
    <property type="entry name" value="HATPase_C_sf"/>
</dbReference>
<dbReference type="CDD" id="cd00082">
    <property type="entry name" value="HisKA"/>
    <property type="match status" value="1"/>
</dbReference>
<protein>
    <recommendedName>
        <fullName evidence="2">histidine kinase</fullName>
        <ecNumber evidence="2">2.7.13.3</ecNumber>
    </recommendedName>
</protein>
<comment type="catalytic activity">
    <reaction evidence="1">
        <text>ATP + protein L-histidine = ADP + protein N-phospho-L-histidine.</text>
        <dbReference type="EC" id="2.7.13.3"/>
    </reaction>
</comment>
<dbReference type="GO" id="GO:0000155">
    <property type="term" value="F:phosphorelay sensor kinase activity"/>
    <property type="evidence" value="ECO:0007669"/>
    <property type="project" value="InterPro"/>
</dbReference>
<dbReference type="EC" id="2.7.13.3" evidence="2"/>
<dbReference type="Pfam" id="PF00512">
    <property type="entry name" value="HisKA"/>
    <property type="match status" value="1"/>
</dbReference>
<dbReference type="Gene3D" id="3.30.565.10">
    <property type="entry name" value="Histidine kinase-like ATPase, C-terminal domain"/>
    <property type="match status" value="1"/>
</dbReference>
<dbReference type="InterPro" id="IPR003594">
    <property type="entry name" value="HATPase_dom"/>
</dbReference>
<evidence type="ECO:0000256" key="1">
    <source>
        <dbReference type="ARBA" id="ARBA00000085"/>
    </source>
</evidence>
<proteinExistence type="predicted"/>
<dbReference type="SUPFAM" id="SSF55874">
    <property type="entry name" value="ATPase domain of HSP90 chaperone/DNA topoisomerase II/histidine kinase"/>
    <property type="match status" value="1"/>
</dbReference>
<dbReference type="InterPro" id="IPR036097">
    <property type="entry name" value="HisK_dim/P_sf"/>
</dbReference>